<dbReference type="Proteomes" id="UP001152484">
    <property type="component" value="Unassembled WGS sequence"/>
</dbReference>
<dbReference type="OrthoDB" id="10464638at2759"/>
<evidence type="ECO:0000256" key="1">
    <source>
        <dbReference type="SAM" id="MobiDB-lite"/>
    </source>
</evidence>
<protein>
    <submittedName>
        <fullName evidence="2">Uncharacterized protein</fullName>
    </submittedName>
</protein>
<name>A0A9P0Z6I7_CUSEU</name>
<gene>
    <name evidence="2" type="ORF">CEURO_LOCUS11543</name>
</gene>
<comment type="caution">
    <text evidence="2">The sequence shown here is derived from an EMBL/GenBank/DDBJ whole genome shotgun (WGS) entry which is preliminary data.</text>
</comment>
<sequence>MGIAPLTPISAKRKLPPRCAGKSEENIEYSLKPQAPLYVRPNSTLFNVLPYNGGHPPSAAHHMSSPNTTERPQPPPFPPPIFPPHNNHTISTCNQTLPVSSSSHSEPYTSTCYPLVTPDGGYHHPPLPFPYATGVYPPDGSRWYPLPPQLTEEHCRHHSPPSLMAMEYPPSPPPHNVYPPPPAN</sequence>
<proteinExistence type="predicted"/>
<feature type="region of interest" description="Disordered" evidence="1">
    <location>
        <begin position="56"/>
        <end position="80"/>
    </location>
</feature>
<keyword evidence="3" id="KW-1185">Reference proteome</keyword>
<accession>A0A9P0Z6I7</accession>
<reference evidence="2" key="1">
    <citation type="submission" date="2022-07" db="EMBL/GenBank/DDBJ databases">
        <authorList>
            <person name="Macas J."/>
            <person name="Novak P."/>
            <person name="Neumann P."/>
        </authorList>
    </citation>
    <scope>NUCLEOTIDE SEQUENCE</scope>
</reference>
<evidence type="ECO:0000313" key="2">
    <source>
        <dbReference type="EMBL" id="CAH9091401.1"/>
    </source>
</evidence>
<evidence type="ECO:0000313" key="3">
    <source>
        <dbReference type="Proteomes" id="UP001152484"/>
    </source>
</evidence>
<organism evidence="2 3">
    <name type="scientific">Cuscuta europaea</name>
    <name type="common">European dodder</name>
    <dbReference type="NCBI Taxonomy" id="41803"/>
    <lineage>
        <taxon>Eukaryota</taxon>
        <taxon>Viridiplantae</taxon>
        <taxon>Streptophyta</taxon>
        <taxon>Embryophyta</taxon>
        <taxon>Tracheophyta</taxon>
        <taxon>Spermatophyta</taxon>
        <taxon>Magnoliopsida</taxon>
        <taxon>eudicotyledons</taxon>
        <taxon>Gunneridae</taxon>
        <taxon>Pentapetalae</taxon>
        <taxon>asterids</taxon>
        <taxon>lamiids</taxon>
        <taxon>Solanales</taxon>
        <taxon>Convolvulaceae</taxon>
        <taxon>Cuscuteae</taxon>
        <taxon>Cuscuta</taxon>
        <taxon>Cuscuta subgen. Cuscuta</taxon>
    </lineage>
</organism>
<dbReference type="EMBL" id="CAMAPE010000027">
    <property type="protein sequence ID" value="CAH9091401.1"/>
    <property type="molecule type" value="Genomic_DNA"/>
</dbReference>
<dbReference type="AlphaFoldDB" id="A0A9P0Z6I7"/>